<dbReference type="OrthoDB" id="4570952at2"/>
<reference evidence="2 3" key="1">
    <citation type="submission" date="2018-06" db="EMBL/GenBank/DDBJ databases">
        <authorList>
            <consortium name="Pathogen Informatics"/>
            <person name="Doyle S."/>
        </authorList>
    </citation>
    <scope>NUCLEOTIDE SEQUENCE [LARGE SCALE GENOMIC DNA]</scope>
    <source>
        <strain evidence="2 3">NCTC13184</strain>
    </source>
</reference>
<dbReference type="RefSeq" id="WP_062962344.1">
    <property type="nucleotide sequence ID" value="NZ_JAJFOE010000001.1"/>
</dbReference>
<evidence type="ECO:0008006" key="4">
    <source>
        <dbReference type="Google" id="ProtNLM"/>
    </source>
</evidence>
<evidence type="ECO:0000313" key="2">
    <source>
        <dbReference type="EMBL" id="SUA46554.1"/>
    </source>
</evidence>
<evidence type="ECO:0000256" key="1">
    <source>
        <dbReference type="SAM" id="MobiDB-lite"/>
    </source>
</evidence>
<feature type="region of interest" description="Disordered" evidence="1">
    <location>
        <begin position="143"/>
        <end position="172"/>
    </location>
</feature>
<proteinExistence type="predicted"/>
<organism evidence="2 3">
    <name type="scientific">Nocardia africana</name>
    <dbReference type="NCBI Taxonomy" id="134964"/>
    <lineage>
        <taxon>Bacteria</taxon>
        <taxon>Bacillati</taxon>
        <taxon>Actinomycetota</taxon>
        <taxon>Actinomycetes</taxon>
        <taxon>Mycobacteriales</taxon>
        <taxon>Nocardiaceae</taxon>
        <taxon>Nocardia</taxon>
    </lineage>
</organism>
<dbReference type="EMBL" id="UGRU01000001">
    <property type="protein sequence ID" value="SUA46554.1"/>
    <property type="molecule type" value="Genomic_DNA"/>
</dbReference>
<dbReference type="AlphaFoldDB" id="A0A378X1J4"/>
<feature type="compositionally biased region" description="Basic and acidic residues" evidence="1">
    <location>
        <begin position="143"/>
        <end position="155"/>
    </location>
</feature>
<name>A0A378X1J4_9NOCA</name>
<evidence type="ECO:0000313" key="3">
    <source>
        <dbReference type="Proteomes" id="UP000255082"/>
    </source>
</evidence>
<protein>
    <recommendedName>
        <fullName evidence="4">LysR substrate binding domain</fullName>
    </recommendedName>
</protein>
<accession>A0A378X1J4</accession>
<gene>
    <name evidence="2" type="ORF">NCTC13184_05083</name>
</gene>
<sequence length="172" mass="18505">MMFADVHGPDGIRAVYADRGLPVTMIGPRPHLVTGGRFGLVAMPNSLGHRVIDALPRCGPVLGHPHSRRLAFVVAAPALDPPLALLHLLRLHRVVVVAPRRRVALPCHDGAGLPVLWVNEPRGDAAAPREAVIIDLALRLSIDRPPPDEMSRPGERPGTSAPPRPPCATRRE</sequence>
<dbReference type="Proteomes" id="UP000255082">
    <property type="component" value="Unassembled WGS sequence"/>
</dbReference>